<proteinExistence type="predicted"/>
<name>A0ABP8BND0_9ACTN</name>
<evidence type="ECO:0000259" key="3">
    <source>
        <dbReference type="SMART" id="SM00062"/>
    </source>
</evidence>
<evidence type="ECO:0000313" key="5">
    <source>
        <dbReference type="Proteomes" id="UP001501251"/>
    </source>
</evidence>
<reference evidence="5" key="1">
    <citation type="journal article" date="2019" name="Int. J. Syst. Evol. Microbiol.">
        <title>The Global Catalogue of Microorganisms (GCM) 10K type strain sequencing project: providing services to taxonomists for standard genome sequencing and annotation.</title>
        <authorList>
            <consortium name="The Broad Institute Genomics Platform"/>
            <consortium name="The Broad Institute Genome Sequencing Center for Infectious Disease"/>
            <person name="Wu L."/>
            <person name="Ma J."/>
        </authorList>
    </citation>
    <scope>NUCLEOTIDE SEQUENCE [LARGE SCALE GENOMIC DNA]</scope>
    <source>
        <strain evidence="5">JCM 17388</strain>
    </source>
</reference>
<dbReference type="PROSITE" id="PS51257">
    <property type="entry name" value="PROKAR_LIPOPROTEIN"/>
    <property type="match status" value="1"/>
</dbReference>
<evidence type="ECO:0000256" key="2">
    <source>
        <dbReference type="SAM" id="SignalP"/>
    </source>
</evidence>
<feature type="signal peptide" evidence="2">
    <location>
        <begin position="1"/>
        <end position="22"/>
    </location>
</feature>
<dbReference type="SUPFAM" id="SSF53850">
    <property type="entry name" value="Periplasmic binding protein-like II"/>
    <property type="match status" value="1"/>
</dbReference>
<dbReference type="EMBL" id="BAABAQ010000025">
    <property type="protein sequence ID" value="GAA4210915.1"/>
    <property type="molecule type" value="Genomic_DNA"/>
</dbReference>
<organism evidence="4 5">
    <name type="scientific">Streptosporangium oxazolinicum</name>
    <dbReference type="NCBI Taxonomy" id="909287"/>
    <lineage>
        <taxon>Bacteria</taxon>
        <taxon>Bacillati</taxon>
        <taxon>Actinomycetota</taxon>
        <taxon>Actinomycetes</taxon>
        <taxon>Streptosporangiales</taxon>
        <taxon>Streptosporangiaceae</taxon>
        <taxon>Streptosporangium</taxon>
    </lineage>
</organism>
<dbReference type="Pfam" id="PF00497">
    <property type="entry name" value="SBP_bac_3"/>
    <property type="match status" value="1"/>
</dbReference>
<gene>
    <name evidence="4" type="ORF">GCM10022252_79380</name>
</gene>
<dbReference type="Gene3D" id="3.40.190.10">
    <property type="entry name" value="Periplasmic binding protein-like II"/>
    <property type="match status" value="2"/>
</dbReference>
<keyword evidence="5" id="KW-1185">Reference proteome</keyword>
<evidence type="ECO:0000313" key="4">
    <source>
        <dbReference type="EMBL" id="GAA4210915.1"/>
    </source>
</evidence>
<accession>A0ABP8BND0</accession>
<comment type="caution">
    <text evidence="4">The sequence shown here is derived from an EMBL/GenBank/DDBJ whole genome shotgun (WGS) entry which is preliminary data.</text>
</comment>
<evidence type="ECO:0000256" key="1">
    <source>
        <dbReference type="ARBA" id="ARBA00022729"/>
    </source>
</evidence>
<dbReference type="CDD" id="cd01004">
    <property type="entry name" value="PBP2_MidA_like"/>
    <property type="match status" value="1"/>
</dbReference>
<dbReference type="SMART" id="SM00062">
    <property type="entry name" value="PBPb"/>
    <property type="match status" value="1"/>
</dbReference>
<dbReference type="PANTHER" id="PTHR35936:SF17">
    <property type="entry name" value="ARGININE-BINDING EXTRACELLULAR PROTEIN ARTP"/>
    <property type="match status" value="1"/>
</dbReference>
<protein>
    <submittedName>
        <fullName evidence="4">ABC transporter substrate-binding protein</fullName>
    </submittedName>
</protein>
<sequence>MRATPLFLTGLALLGVTACGQADTTADTVKPAAAPDAPAPATTVAGTSVTADPALSALLPETVRSAGKVRVATDAPYPPFEMFVTEGSADLTGIDYDLGQALGARLGVRFEFTQQKFDGIIPAIQAGRFDAVMSALTDNKERQAVLTFVDYSVSGTGILVKKGNPESVTGPADLCGKRVGVQAATNQSKLIDSWQAECRGAGKPAIDKKEYPKDTDAQLAVKAGTVIAVLNTKPAAIYTAQTADGGNAFESVDDPEAPGGYNASPNGIGVTRQNPELVTAIQKALQSLMDDGTYRKILAKYDAESIGLTTATVNAAVD</sequence>
<feature type="domain" description="Solute-binding protein family 3/N-terminal" evidence="3">
    <location>
        <begin position="68"/>
        <end position="305"/>
    </location>
</feature>
<dbReference type="Proteomes" id="UP001501251">
    <property type="component" value="Unassembled WGS sequence"/>
</dbReference>
<dbReference type="InterPro" id="IPR001638">
    <property type="entry name" value="Solute-binding_3/MltF_N"/>
</dbReference>
<dbReference type="RefSeq" id="WP_344923509.1">
    <property type="nucleotide sequence ID" value="NZ_BAABAQ010000025.1"/>
</dbReference>
<dbReference type="PANTHER" id="PTHR35936">
    <property type="entry name" value="MEMBRANE-BOUND LYTIC MUREIN TRANSGLYCOSYLASE F"/>
    <property type="match status" value="1"/>
</dbReference>
<feature type="chain" id="PRO_5046028954" evidence="2">
    <location>
        <begin position="23"/>
        <end position="318"/>
    </location>
</feature>
<keyword evidence="1 2" id="KW-0732">Signal</keyword>